<dbReference type="RefSeq" id="WP_093312984.1">
    <property type="nucleotide sequence ID" value="NZ_FOZG01000001.1"/>
</dbReference>
<dbReference type="SUPFAM" id="SSF47413">
    <property type="entry name" value="lambda repressor-like DNA-binding domains"/>
    <property type="match status" value="1"/>
</dbReference>
<dbReference type="InterPro" id="IPR010982">
    <property type="entry name" value="Lambda_DNA-bd_dom_sf"/>
</dbReference>
<proteinExistence type="predicted"/>
<dbReference type="InterPro" id="IPR001387">
    <property type="entry name" value="Cro/C1-type_HTH"/>
</dbReference>
<dbReference type="OrthoDB" id="5346389at2"/>
<dbReference type="AlphaFoldDB" id="A0A1I6KC04"/>
<evidence type="ECO:0000259" key="1">
    <source>
        <dbReference type="SMART" id="SM00530"/>
    </source>
</evidence>
<dbReference type="Gene3D" id="1.10.260.40">
    <property type="entry name" value="lambda repressor-like DNA-binding domains"/>
    <property type="match status" value="1"/>
</dbReference>
<dbReference type="Proteomes" id="UP000198824">
    <property type="component" value="Unassembled WGS sequence"/>
</dbReference>
<dbReference type="InterPro" id="IPR041413">
    <property type="entry name" value="MLTR_LBD"/>
</dbReference>
<sequence length="284" mass="31925">MTGSDRLPPRATGTDWRRRELASFLRARRTGVSPEAFGIEPGRQRRTTGLRREEVAQLLGVSPSWYTKLEQGLDVTASPRLLVRIADVLCLSAMERAQLLRLGSEETPTSTAPAGEVLPPVQMIIDAMSYSPAFVLTPRADYIASNAAAVALFGDFKTFAGPESNQLLSLFLDENTRRSLPDWRESARQQVAMFRTAFARNIHDPGFHALIERLLAESDYFRELWARYELPSGSSREVQYRPGGAVPLTFRHFTFFADLDGQFRVEVFSPIDEGTTRFMMARMS</sequence>
<dbReference type="PANTHER" id="PTHR35010">
    <property type="entry name" value="BLL4672 PROTEIN-RELATED"/>
    <property type="match status" value="1"/>
</dbReference>
<gene>
    <name evidence="2" type="ORF">SAMN05192580_1555</name>
</gene>
<dbReference type="GO" id="GO:0003677">
    <property type="term" value="F:DNA binding"/>
    <property type="evidence" value="ECO:0007669"/>
    <property type="project" value="InterPro"/>
</dbReference>
<accession>A0A1I6KC04</accession>
<evidence type="ECO:0000313" key="2">
    <source>
        <dbReference type="EMBL" id="SFR88749.1"/>
    </source>
</evidence>
<dbReference type="CDD" id="cd00093">
    <property type="entry name" value="HTH_XRE"/>
    <property type="match status" value="1"/>
</dbReference>
<feature type="domain" description="HTH cro/C1-type" evidence="1">
    <location>
        <begin position="20"/>
        <end position="96"/>
    </location>
</feature>
<organism evidence="2 3">
    <name type="scientific">Sphingomonas jatrophae</name>
    <dbReference type="NCBI Taxonomy" id="1166337"/>
    <lineage>
        <taxon>Bacteria</taxon>
        <taxon>Pseudomonadati</taxon>
        <taxon>Pseudomonadota</taxon>
        <taxon>Alphaproteobacteria</taxon>
        <taxon>Sphingomonadales</taxon>
        <taxon>Sphingomonadaceae</taxon>
        <taxon>Sphingomonas</taxon>
    </lineage>
</organism>
<evidence type="ECO:0000313" key="3">
    <source>
        <dbReference type="Proteomes" id="UP000198824"/>
    </source>
</evidence>
<reference evidence="2 3" key="1">
    <citation type="submission" date="2016-10" db="EMBL/GenBank/DDBJ databases">
        <authorList>
            <person name="de Groot N.N."/>
        </authorList>
    </citation>
    <scope>NUCLEOTIDE SEQUENCE [LARGE SCALE GENOMIC DNA]</scope>
    <source>
        <strain evidence="2 3">S5-249</strain>
    </source>
</reference>
<keyword evidence="3" id="KW-1185">Reference proteome</keyword>
<dbReference type="Pfam" id="PF13560">
    <property type="entry name" value="HTH_31"/>
    <property type="match status" value="1"/>
</dbReference>
<dbReference type="Pfam" id="PF17765">
    <property type="entry name" value="MLTR_LBD"/>
    <property type="match status" value="1"/>
</dbReference>
<dbReference type="EMBL" id="FOZG01000001">
    <property type="protein sequence ID" value="SFR88749.1"/>
    <property type="molecule type" value="Genomic_DNA"/>
</dbReference>
<name>A0A1I6KC04_9SPHN</name>
<protein>
    <submittedName>
        <fullName evidence="2">Helix-turn-helix domain-containing protein</fullName>
    </submittedName>
</protein>
<dbReference type="SMART" id="SM00530">
    <property type="entry name" value="HTH_XRE"/>
    <property type="match status" value="1"/>
</dbReference>
<dbReference type="STRING" id="1166337.SAMN05192580_1555"/>
<dbReference type="Gene3D" id="3.30.450.180">
    <property type="match status" value="1"/>
</dbReference>